<comment type="caution">
    <text evidence="2">The sequence shown here is derived from an EMBL/GenBank/DDBJ whole genome shotgun (WGS) entry which is preliminary data.</text>
</comment>
<accession>A0A8B6DEW4</accession>
<keyword evidence="3" id="KW-1185">Reference proteome</keyword>
<feature type="compositionally biased region" description="Polar residues" evidence="1">
    <location>
        <begin position="40"/>
        <end position="52"/>
    </location>
</feature>
<evidence type="ECO:0000313" key="2">
    <source>
        <dbReference type="EMBL" id="VDI17718.1"/>
    </source>
</evidence>
<gene>
    <name evidence="2" type="ORF">MGAL_10B051258</name>
</gene>
<dbReference type="Proteomes" id="UP000596742">
    <property type="component" value="Unassembled WGS sequence"/>
</dbReference>
<reference evidence="2" key="1">
    <citation type="submission" date="2018-11" db="EMBL/GenBank/DDBJ databases">
        <authorList>
            <person name="Alioto T."/>
            <person name="Alioto T."/>
        </authorList>
    </citation>
    <scope>NUCLEOTIDE SEQUENCE</scope>
</reference>
<dbReference type="EMBL" id="UYJE01003249">
    <property type="protein sequence ID" value="VDI17718.1"/>
    <property type="molecule type" value="Genomic_DNA"/>
</dbReference>
<evidence type="ECO:0000313" key="3">
    <source>
        <dbReference type="Proteomes" id="UP000596742"/>
    </source>
</evidence>
<protein>
    <submittedName>
        <fullName evidence="2">Uncharacterized protein</fullName>
    </submittedName>
</protein>
<name>A0A8B6DEW4_MYTGA</name>
<proteinExistence type="predicted"/>
<feature type="region of interest" description="Disordered" evidence="1">
    <location>
        <begin position="15"/>
        <end position="71"/>
    </location>
</feature>
<organism evidence="2 3">
    <name type="scientific">Mytilus galloprovincialis</name>
    <name type="common">Mediterranean mussel</name>
    <dbReference type="NCBI Taxonomy" id="29158"/>
    <lineage>
        <taxon>Eukaryota</taxon>
        <taxon>Metazoa</taxon>
        <taxon>Spiralia</taxon>
        <taxon>Lophotrochozoa</taxon>
        <taxon>Mollusca</taxon>
        <taxon>Bivalvia</taxon>
        <taxon>Autobranchia</taxon>
        <taxon>Pteriomorphia</taxon>
        <taxon>Mytilida</taxon>
        <taxon>Mytiloidea</taxon>
        <taxon>Mytilidae</taxon>
        <taxon>Mytilinae</taxon>
        <taxon>Mytilus</taxon>
    </lineage>
</organism>
<dbReference type="AlphaFoldDB" id="A0A8B6DEW4"/>
<sequence>MNKVVQNSADINVTFTLNTGPRSSKGKPPPPLRRRLGLVASSNRPSYVTSRTLDGKPISVTKTSSRPRPTPCRVTATLIREPTPVVAEETANSVSGDTALYPFLASDVEDGEVLDQVSIGVDPQETLDVTSIPLPSMSVEESIPQSPVVTPGPHRIEHEPAHRIVVDPLTSQRVTVVKLAAWSDVQAGRVVLDISGTRFVTVWQY</sequence>
<evidence type="ECO:0000256" key="1">
    <source>
        <dbReference type="SAM" id="MobiDB-lite"/>
    </source>
</evidence>